<evidence type="ECO:0000313" key="2">
    <source>
        <dbReference type="EMBL" id="KAK8842198.1"/>
    </source>
</evidence>
<keyword evidence="3" id="KW-1185">Reference proteome</keyword>
<evidence type="ECO:0000256" key="1">
    <source>
        <dbReference type="SAM" id="MobiDB-lite"/>
    </source>
</evidence>
<dbReference type="InterPro" id="IPR011009">
    <property type="entry name" value="Kinase-like_dom_sf"/>
</dbReference>
<sequence>MKMLIGLFWAKNPSYRPTFDQIITELRENIDILIDEYDIDIDEFEYYADFLDNYQKTTKTQKEKSKSSKKSDSFSKKDSSSSEKVKTGDFDKSKRSKKIKPKMTPIEDEPKKTSEKLKETAKSSHKEKPAKKDSSALQKENKKLKSKIKDYEKVLSVTYLPSKEEDNYFIDAEEEESNFTNKGKIGEGSTSITYKVIDERTKVPFCKKVLKLRKGQTTIKDAQNALKEFHAFAKRTTSILCKRYRMNTIQVMKKKKKKSRQLRCLRFR</sequence>
<gene>
    <name evidence="2" type="ORF">M9Y10_026429</name>
</gene>
<accession>A0ABR2H7J4</accession>
<protein>
    <recommendedName>
        <fullName evidence="4">Protein kinase domain-containing protein</fullName>
    </recommendedName>
</protein>
<reference evidence="2 3" key="1">
    <citation type="submission" date="2024-04" db="EMBL/GenBank/DDBJ databases">
        <title>Tritrichomonas musculus Genome.</title>
        <authorList>
            <person name="Alves-Ferreira E."/>
            <person name="Grigg M."/>
            <person name="Lorenzi H."/>
            <person name="Galac M."/>
        </authorList>
    </citation>
    <scope>NUCLEOTIDE SEQUENCE [LARGE SCALE GENOMIC DNA]</scope>
    <source>
        <strain evidence="2 3">EAF2021</strain>
    </source>
</reference>
<comment type="caution">
    <text evidence="2">The sequence shown here is derived from an EMBL/GenBank/DDBJ whole genome shotgun (WGS) entry which is preliminary data.</text>
</comment>
<evidence type="ECO:0008006" key="4">
    <source>
        <dbReference type="Google" id="ProtNLM"/>
    </source>
</evidence>
<organism evidence="2 3">
    <name type="scientific">Tritrichomonas musculus</name>
    <dbReference type="NCBI Taxonomy" id="1915356"/>
    <lineage>
        <taxon>Eukaryota</taxon>
        <taxon>Metamonada</taxon>
        <taxon>Parabasalia</taxon>
        <taxon>Tritrichomonadida</taxon>
        <taxon>Tritrichomonadidae</taxon>
        <taxon>Tritrichomonas</taxon>
    </lineage>
</organism>
<dbReference type="SUPFAM" id="SSF56112">
    <property type="entry name" value="Protein kinase-like (PK-like)"/>
    <property type="match status" value="1"/>
</dbReference>
<feature type="compositionally biased region" description="Basic and acidic residues" evidence="1">
    <location>
        <begin position="108"/>
        <end position="141"/>
    </location>
</feature>
<proteinExistence type="predicted"/>
<dbReference type="EMBL" id="JAPFFF010000039">
    <property type="protein sequence ID" value="KAK8842198.1"/>
    <property type="molecule type" value="Genomic_DNA"/>
</dbReference>
<evidence type="ECO:0000313" key="3">
    <source>
        <dbReference type="Proteomes" id="UP001470230"/>
    </source>
</evidence>
<dbReference type="Proteomes" id="UP001470230">
    <property type="component" value="Unassembled WGS sequence"/>
</dbReference>
<feature type="region of interest" description="Disordered" evidence="1">
    <location>
        <begin position="58"/>
        <end position="141"/>
    </location>
</feature>
<name>A0ABR2H7J4_9EUKA</name>
<feature type="compositionally biased region" description="Basic and acidic residues" evidence="1">
    <location>
        <begin position="60"/>
        <end position="93"/>
    </location>
</feature>